<dbReference type="Proteomes" id="UP000078240">
    <property type="component" value="Unassembled WGS sequence"/>
</dbReference>
<organism evidence="3 5">
    <name type="scientific">Purpureocillium lilacinum</name>
    <name type="common">Paecilomyces lilacinus</name>
    <dbReference type="NCBI Taxonomy" id="33203"/>
    <lineage>
        <taxon>Eukaryota</taxon>
        <taxon>Fungi</taxon>
        <taxon>Dikarya</taxon>
        <taxon>Ascomycota</taxon>
        <taxon>Pezizomycotina</taxon>
        <taxon>Sordariomycetes</taxon>
        <taxon>Hypocreomycetidae</taxon>
        <taxon>Hypocreales</taxon>
        <taxon>Ophiocordycipitaceae</taxon>
        <taxon>Purpureocillium</taxon>
    </lineage>
</organism>
<name>A0A179H4G9_PURLI</name>
<dbReference type="SUPFAM" id="SSF52540">
    <property type="entry name" value="P-loop containing nucleoside triphosphate hydrolases"/>
    <property type="match status" value="1"/>
</dbReference>
<evidence type="ECO:0000313" key="3">
    <source>
        <dbReference type="EMBL" id="OAQ85087.1"/>
    </source>
</evidence>
<dbReference type="Pfam" id="PF24883">
    <property type="entry name" value="NPHP3_N"/>
    <property type="match status" value="2"/>
</dbReference>
<dbReference type="PANTHER" id="PTHR10039">
    <property type="entry name" value="AMELOGENIN"/>
    <property type="match status" value="1"/>
</dbReference>
<dbReference type="EMBL" id="LSBI01000005">
    <property type="protein sequence ID" value="OAQ89632.1"/>
    <property type="molecule type" value="Genomic_DNA"/>
</dbReference>
<accession>A0A179H4G9</accession>
<dbReference type="InterPro" id="IPR027417">
    <property type="entry name" value="P-loop_NTPase"/>
</dbReference>
<dbReference type="Gene3D" id="3.40.50.300">
    <property type="entry name" value="P-loop containing nucleotide triphosphate hydrolases"/>
    <property type="match status" value="1"/>
</dbReference>
<dbReference type="PANTHER" id="PTHR10039:SF5">
    <property type="entry name" value="NACHT DOMAIN-CONTAINING PROTEIN"/>
    <property type="match status" value="1"/>
</dbReference>
<comment type="caution">
    <text evidence="3">The sequence shown here is derived from an EMBL/GenBank/DDBJ whole genome shotgun (WGS) entry which is preliminary data.</text>
</comment>
<feature type="domain" description="Nephrocystin 3-like N-terminal" evidence="2">
    <location>
        <begin position="566"/>
        <end position="743"/>
    </location>
</feature>
<feature type="domain" description="Nephrocystin 3-like N-terminal" evidence="2">
    <location>
        <begin position="85"/>
        <end position="264"/>
    </location>
</feature>
<dbReference type="EMBL" id="LSBH01000002">
    <property type="protein sequence ID" value="OAQ85087.1"/>
    <property type="molecule type" value="Genomic_DNA"/>
</dbReference>
<keyword evidence="1" id="KW-0677">Repeat</keyword>
<protein>
    <submittedName>
        <fullName evidence="3">AAA ATPase domain-containing protein</fullName>
    </submittedName>
</protein>
<sequence length="1380" mass="155359">MDPAGTNSSISTSKFGDYAKVHLGDNIHYSVSKGNATPSHFGFDDFLATLNPILPEDQRILTRDRYSGAGPNSFRRVLDDNPVFDFETWYQGGHQRLLWIQDKTNQGHSLLVFRIISHQALNVHLDPYYIPSRPRLGHTRPLIVSYFFCSQFMGTAKCATEVLRGLIYNLLRTDEKALVRPTADPNTHDDVHEFSRLSRVLRKRLQKATAEGYRVILVVEGIDQCADDASEVGVPHLLSTLRDAWKEGNENDVDTNIQCIISSRPSRDIELELRLLDFNFEVIDLESGFVADANQLQAPYNSLKESSRVTESSSWFEYSNAGRDWLRRANYEASPVRTLWYRRSGGNFQPQKLLIACVESLMSKYDNTNPRTLYFSFASGMAHESGTPGATSRNCQPSAIALQALFCQLAARRCGSTESWVAFLVALPETHKTLLRNIHVKKQDLSSFGRVPPSHMKQLVAAVLDTFVEPLVLIFDFLELTDVEGWEDVVSALERVLKPGTRMLFCCDGQLLRDYTARATPARAEVVVVDEHTEYLGMMRLQCLQTLEVNHISLRREQVPDALVQTNRWLWSHASFQRWEEEGGLLWIYGRPGSGKSVLAKTILRELENSSNSTTHLERRLICDWFYNSSGGDVGTAHSFMLRSVLRNILRRSEHLFDKVKHHYRSLFDAKGTNDVAWTTAALCDLLLEISASPAAPDTLIVVDGLDESENGDNLEAKQYFVGFLYKFSQLTLSRVRWIVLSRPEPVIRDAFRGANRRISCAINMDEENEDDINTIIGAGLDGIRAAWERSVGLVDDKETSSSVDAVLLGMATYLKEQANGVILWVSLALNQLKLSVESKYGFSLHDLDKIMRGLPLGLDDFYSKIMLNLNVVSDPERLSTTKAMLTWIIGARRWAPLQLRHLREVMAMAKLAQVDKRPDMDMLESHRPVVRSPRDWSGFRGIIYQHCGPLVEIRLSNADDKPKVAPSSTLEMLHETARSYLKDERRSGVFYIDTVAAEQTVLVESFKYLGFAIPPPTLLDAGDAPRPLRTSLLSQTRSIISTDFSESREWRNLLSRPPRRTEDELRGRARKDYLDSWPLASLAFQVLRGSHATDDSTLITLLPDQGTIRDFRALFITSWLADTYYSMERQLDYSVVELFTRHCCETGQSTTLAKTFELIDGYAALYRSDADEAAPKNSRFEYSVLKGAVAAFLNVALDQPRCGRAVGSALLKECRMYYSLLENSSSVGINTVPAGSHVEDQSAGPSATNEGRAMLDKIRSIVDTAYCEQSPQQDFSDRCRCYRQVHIVTLPGGRKSVFVWQVYSAIEDVLGWLREKNHDSPGDSDVLSSMKSTLLDWWNDPVAPFSQAILRHCALELDTKLQGSDRPAAIPSIAAADGR</sequence>
<evidence type="ECO:0000256" key="1">
    <source>
        <dbReference type="ARBA" id="ARBA00022737"/>
    </source>
</evidence>
<proteinExistence type="predicted"/>
<gene>
    <name evidence="3" type="ORF">VFPBJ_03860</name>
    <name evidence="4" type="ORF">VFPFJ_06046</name>
</gene>
<evidence type="ECO:0000259" key="2">
    <source>
        <dbReference type="Pfam" id="PF24883"/>
    </source>
</evidence>
<dbReference type="InterPro" id="IPR056884">
    <property type="entry name" value="NPHP3-like_N"/>
</dbReference>
<reference evidence="3 5" key="1">
    <citation type="submission" date="2016-01" db="EMBL/GenBank/DDBJ databases">
        <title>Biosynthesis of antibiotic leucinostatins and their inhibition on Phytophthora in bio-control Purpureocillium lilacinum.</title>
        <authorList>
            <person name="Wang G."/>
            <person name="Liu Z."/>
            <person name="Lin R."/>
            <person name="Li E."/>
            <person name="Mao Z."/>
            <person name="Ling J."/>
            <person name="Yin W."/>
            <person name="Xie B."/>
        </authorList>
    </citation>
    <scope>NUCLEOTIDE SEQUENCE [LARGE SCALE GENOMIC DNA]</scope>
    <source>
        <strain evidence="3">PLBJ-1</strain>
        <strain evidence="4">PLFJ-1</strain>
    </source>
</reference>
<evidence type="ECO:0000313" key="5">
    <source>
        <dbReference type="Proteomes" id="UP000078240"/>
    </source>
</evidence>
<evidence type="ECO:0000313" key="4">
    <source>
        <dbReference type="EMBL" id="OAQ89632.1"/>
    </source>
</evidence>
<dbReference type="Proteomes" id="UP000078340">
    <property type="component" value="Unassembled WGS sequence"/>
</dbReference>